<evidence type="ECO:0000313" key="2">
    <source>
        <dbReference type="EMBL" id="OJG15904.1"/>
    </source>
</evidence>
<dbReference type="EMBL" id="JXKG01000004">
    <property type="protein sequence ID" value="OJG15904.1"/>
    <property type="molecule type" value="Genomic_DNA"/>
</dbReference>
<dbReference type="STRING" id="317010.RU96_GL001881"/>
<dbReference type="InterPro" id="IPR000182">
    <property type="entry name" value="GNAT_dom"/>
</dbReference>
<feature type="domain" description="N-acetyltransferase" evidence="1">
    <location>
        <begin position="30"/>
        <end position="187"/>
    </location>
</feature>
<evidence type="ECO:0000259" key="1">
    <source>
        <dbReference type="PROSITE" id="PS51186"/>
    </source>
</evidence>
<gene>
    <name evidence="2" type="ORF">RU96_GL001881</name>
</gene>
<dbReference type="RefSeq" id="WP_071864267.1">
    <property type="nucleotide sequence ID" value="NZ_JBHLVQ010000013.1"/>
</dbReference>
<dbReference type="PROSITE" id="PS51186">
    <property type="entry name" value="GNAT"/>
    <property type="match status" value="1"/>
</dbReference>
<organism evidence="2 3">
    <name type="scientific">Enterococcus canintestini</name>
    <dbReference type="NCBI Taxonomy" id="317010"/>
    <lineage>
        <taxon>Bacteria</taxon>
        <taxon>Bacillati</taxon>
        <taxon>Bacillota</taxon>
        <taxon>Bacilli</taxon>
        <taxon>Lactobacillales</taxon>
        <taxon>Enterococcaceae</taxon>
        <taxon>Enterococcus</taxon>
    </lineage>
</organism>
<proteinExistence type="predicted"/>
<dbReference type="InterPro" id="IPR016181">
    <property type="entry name" value="Acyl_CoA_acyltransferase"/>
</dbReference>
<dbReference type="AlphaFoldDB" id="A0A1L8R823"/>
<accession>A0A1L8R823</accession>
<dbReference type="Proteomes" id="UP000182835">
    <property type="component" value="Unassembled WGS sequence"/>
</dbReference>
<dbReference type="Gene3D" id="3.40.630.30">
    <property type="match status" value="1"/>
</dbReference>
<protein>
    <recommendedName>
        <fullName evidence="1">N-acetyltransferase domain-containing protein</fullName>
    </recommendedName>
</protein>
<evidence type="ECO:0000313" key="3">
    <source>
        <dbReference type="Proteomes" id="UP000182835"/>
    </source>
</evidence>
<sequence length="190" mass="22119">MLDKSIPYHEVWMKRQLKLPVATANLPCGFSFQFYQVGDEKAWAEIETSVLEFESKSDAITYFRRTFAPYKEKLAQQMLFIVAPNGEKVATCTAWQKQIQRQNYPLFHWLAVKPEYQGLGLATALVAQILTLFQKLMKEEPTIYLHTQTWSHDAIFLYKKFDFSLMSDNLDGSINEDYPIVMQLMTALEK</sequence>
<dbReference type="OrthoDB" id="581534at2"/>
<dbReference type="CDD" id="cd04301">
    <property type="entry name" value="NAT_SF"/>
    <property type="match status" value="1"/>
</dbReference>
<name>A0A1L8R823_9ENTE</name>
<reference evidence="2 3" key="1">
    <citation type="submission" date="2014-12" db="EMBL/GenBank/DDBJ databases">
        <title>Draft genome sequences of 29 type strains of Enterococci.</title>
        <authorList>
            <person name="Zhong Z."/>
            <person name="Sun Z."/>
            <person name="Liu W."/>
            <person name="Zhang W."/>
            <person name="Zhang H."/>
        </authorList>
    </citation>
    <scope>NUCLEOTIDE SEQUENCE [LARGE SCALE GENOMIC DNA]</scope>
    <source>
        <strain evidence="2 3">DSM 21207</strain>
    </source>
</reference>
<comment type="caution">
    <text evidence="2">The sequence shown here is derived from an EMBL/GenBank/DDBJ whole genome shotgun (WGS) entry which is preliminary data.</text>
</comment>
<dbReference type="GO" id="GO:0016747">
    <property type="term" value="F:acyltransferase activity, transferring groups other than amino-acyl groups"/>
    <property type="evidence" value="ECO:0007669"/>
    <property type="project" value="InterPro"/>
</dbReference>
<dbReference type="SUPFAM" id="SSF55729">
    <property type="entry name" value="Acyl-CoA N-acyltransferases (Nat)"/>
    <property type="match status" value="1"/>
</dbReference>
<dbReference type="Pfam" id="PF00583">
    <property type="entry name" value="Acetyltransf_1"/>
    <property type="match status" value="1"/>
</dbReference>